<dbReference type="Proteomes" id="UP000290649">
    <property type="component" value="Unassembled WGS sequence"/>
</dbReference>
<evidence type="ECO:0000256" key="2">
    <source>
        <dbReference type="ARBA" id="ARBA00022814"/>
    </source>
</evidence>
<organism evidence="8 9">
    <name type="scientific">Anaerobacillus alkaliphilus</name>
    <dbReference type="NCBI Taxonomy" id="1548597"/>
    <lineage>
        <taxon>Bacteria</taxon>
        <taxon>Bacillati</taxon>
        <taxon>Bacillota</taxon>
        <taxon>Bacilli</taxon>
        <taxon>Bacillales</taxon>
        <taxon>Bacillaceae</taxon>
        <taxon>Anaerobacillus</taxon>
    </lineage>
</organism>
<feature type="domain" description="NusB/RsmB/TIM44" evidence="7">
    <location>
        <begin position="6"/>
        <end position="126"/>
    </location>
</feature>
<dbReference type="Pfam" id="PF01029">
    <property type="entry name" value="NusB"/>
    <property type="match status" value="1"/>
</dbReference>
<dbReference type="PANTHER" id="PTHR11078">
    <property type="entry name" value="N UTILIZATION SUBSTANCE PROTEIN B-RELATED"/>
    <property type="match status" value="1"/>
</dbReference>
<comment type="caution">
    <text evidence="8">The sequence shown here is derived from an EMBL/GenBank/DDBJ whole genome shotgun (WGS) entry which is preliminary data.</text>
</comment>
<dbReference type="GO" id="GO:0006353">
    <property type="term" value="P:DNA-templated transcription termination"/>
    <property type="evidence" value="ECO:0007669"/>
    <property type="project" value="UniProtKB-UniRule"/>
</dbReference>
<dbReference type="GO" id="GO:0031564">
    <property type="term" value="P:transcription antitermination"/>
    <property type="evidence" value="ECO:0007669"/>
    <property type="project" value="UniProtKB-KW"/>
</dbReference>
<keyword evidence="5 6" id="KW-0804">Transcription</keyword>
<proteinExistence type="inferred from homology"/>
<reference evidence="8 9" key="1">
    <citation type="journal article" date="2019" name="Int. J. Syst. Evol. Microbiol.">
        <title>Anaerobacillus alkaliphilus sp. nov., a novel alkaliphilic and moderately halophilic bacterium.</title>
        <authorList>
            <person name="Borsodi A.K."/>
            <person name="Aszalos J.M."/>
            <person name="Bihari P."/>
            <person name="Nagy I."/>
            <person name="Schumann P."/>
            <person name="Sproer C."/>
            <person name="Kovacs A.L."/>
            <person name="Boka K."/>
            <person name="Dobosy P."/>
            <person name="Ovari M."/>
            <person name="Szili-Kovacs T."/>
            <person name="Toth E."/>
        </authorList>
    </citation>
    <scope>NUCLEOTIDE SEQUENCE [LARGE SCALE GENOMIC DNA]</scope>
    <source>
        <strain evidence="8 9">B16-10</strain>
    </source>
</reference>
<evidence type="ECO:0000256" key="5">
    <source>
        <dbReference type="ARBA" id="ARBA00023163"/>
    </source>
</evidence>
<dbReference type="GO" id="GO:0003723">
    <property type="term" value="F:RNA binding"/>
    <property type="evidence" value="ECO:0007669"/>
    <property type="project" value="UniProtKB-UniRule"/>
</dbReference>
<dbReference type="PANTHER" id="PTHR11078:SF3">
    <property type="entry name" value="ANTITERMINATION NUSB DOMAIN-CONTAINING PROTEIN"/>
    <property type="match status" value="1"/>
</dbReference>
<evidence type="ECO:0000313" key="9">
    <source>
        <dbReference type="Proteomes" id="UP000290649"/>
    </source>
</evidence>
<dbReference type="InterPro" id="IPR006027">
    <property type="entry name" value="NusB_RsmB_TIM44"/>
</dbReference>
<keyword evidence="9" id="KW-1185">Reference proteome</keyword>
<evidence type="ECO:0000259" key="7">
    <source>
        <dbReference type="Pfam" id="PF01029"/>
    </source>
</evidence>
<dbReference type="SUPFAM" id="SSF48013">
    <property type="entry name" value="NusB-like"/>
    <property type="match status" value="1"/>
</dbReference>
<dbReference type="NCBIfam" id="TIGR01951">
    <property type="entry name" value="nusB"/>
    <property type="match status" value="1"/>
</dbReference>
<evidence type="ECO:0000256" key="3">
    <source>
        <dbReference type="ARBA" id="ARBA00022884"/>
    </source>
</evidence>
<evidence type="ECO:0000256" key="4">
    <source>
        <dbReference type="ARBA" id="ARBA00023015"/>
    </source>
</evidence>
<gene>
    <name evidence="6 8" type="primary">nusB</name>
    <name evidence="8" type="ORF">DS745_14975</name>
</gene>
<dbReference type="HAMAP" id="MF_00073">
    <property type="entry name" value="NusB"/>
    <property type="match status" value="1"/>
</dbReference>
<dbReference type="InterPro" id="IPR011605">
    <property type="entry name" value="NusB_fam"/>
</dbReference>
<keyword evidence="2 6" id="KW-0889">Transcription antitermination</keyword>
<keyword evidence="3 6" id="KW-0694">RNA-binding</keyword>
<dbReference type="AlphaFoldDB" id="A0A4Q0VR19"/>
<protein>
    <recommendedName>
        <fullName evidence="6">Transcription antitermination protein NusB</fullName>
    </recommendedName>
    <alternativeName>
        <fullName evidence="6">Antitermination factor NusB</fullName>
    </alternativeName>
</protein>
<evidence type="ECO:0000313" key="8">
    <source>
        <dbReference type="EMBL" id="RXI99517.1"/>
    </source>
</evidence>
<sequence length="131" mass="14796">MKRRLARIKAVQSLFQVDMSGTDKEEAISNVLEEDETKDAFLERLVSGTLENLTDIDEVFLNHLQNYKLDRVGNVDRAVIRMAIFEMKYLEEIPVNVSMNEAVDVAKSFGGEESGRFVNGVLSKVAETLRV</sequence>
<dbReference type="OrthoDB" id="9811381at2"/>
<dbReference type="RefSeq" id="WP_129079027.1">
    <property type="nucleotide sequence ID" value="NZ_QOUX01000045.1"/>
</dbReference>
<dbReference type="Gene3D" id="1.10.940.10">
    <property type="entry name" value="NusB-like"/>
    <property type="match status" value="1"/>
</dbReference>
<dbReference type="EMBL" id="QOUX01000045">
    <property type="protein sequence ID" value="RXI99517.1"/>
    <property type="molecule type" value="Genomic_DNA"/>
</dbReference>
<evidence type="ECO:0000256" key="6">
    <source>
        <dbReference type="HAMAP-Rule" id="MF_00073"/>
    </source>
</evidence>
<dbReference type="GO" id="GO:0005829">
    <property type="term" value="C:cytosol"/>
    <property type="evidence" value="ECO:0007669"/>
    <property type="project" value="TreeGrafter"/>
</dbReference>
<accession>A0A4Q0VR19</accession>
<evidence type="ECO:0000256" key="1">
    <source>
        <dbReference type="ARBA" id="ARBA00005952"/>
    </source>
</evidence>
<comment type="similarity">
    <text evidence="1 6">Belongs to the NusB family.</text>
</comment>
<name>A0A4Q0VR19_9BACI</name>
<comment type="function">
    <text evidence="6">Involved in transcription antitermination. Required for transcription of ribosomal RNA (rRNA) genes. Binds specifically to the boxA antiterminator sequence of the ribosomal RNA (rrn) operons.</text>
</comment>
<keyword evidence="4 6" id="KW-0805">Transcription regulation</keyword>
<dbReference type="InterPro" id="IPR035926">
    <property type="entry name" value="NusB-like_sf"/>
</dbReference>